<reference evidence="2 3" key="1">
    <citation type="submission" date="2016-10" db="EMBL/GenBank/DDBJ databases">
        <authorList>
            <person name="de Groot N.N."/>
        </authorList>
    </citation>
    <scope>NUCLEOTIDE SEQUENCE [LARGE SCALE GENOMIC DNA]</scope>
    <source>
        <strain evidence="2 3">CGMCC 4.7037</strain>
    </source>
</reference>
<organism evidence="2 3">
    <name type="scientific">Nonomuraea solani</name>
    <dbReference type="NCBI Taxonomy" id="1144553"/>
    <lineage>
        <taxon>Bacteria</taxon>
        <taxon>Bacillati</taxon>
        <taxon>Actinomycetota</taxon>
        <taxon>Actinomycetes</taxon>
        <taxon>Streptosporangiales</taxon>
        <taxon>Streptosporangiaceae</taxon>
        <taxon>Nonomuraea</taxon>
    </lineage>
</organism>
<accession>A0A1H6EYX6</accession>
<dbReference type="PANTHER" id="PTHR23419:SF8">
    <property type="entry name" value="FI09726P"/>
    <property type="match status" value="1"/>
</dbReference>
<keyword evidence="3" id="KW-1185">Reference proteome</keyword>
<dbReference type="RefSeq" id="WP_200824795.1">
    <property type="nucleotide sequence ID" value="NZ_FNVT01000024.1"/>
</dbReference>
<name>A0A1H6EYX6_9ACTN</name>
<comment type="similarity">
    <text evidence="1">Belongs to the CutA family.</text>
</comment>
<dbReference type="SUPFAM" id="SSF54913">
    <property type="entry name" value="GlnB-like"/>
    <property type="match status" value="1"/>
</dbReference>
<dbReference type="Proteomes" id="UP000236732">
    <property type="component" value="Unassembled WGS sequence"/>
</dbReference>
<dbReference type="GO" id="GO:0010038">
    <property type="term" value="P:response to metal ion"/>
    <property type="evidence" value="ECO:0007669"/>
    <property type="project" value="InterPro"/>
</dbReference>
<evidence type="ECO:0000256" key="1">
    <source>
        <dbReference type="ARBA" id="ARBA00010169"/>
    </source>
</evidence>
<dbReference type="Pfam" id="PF03091">
    <property type="entry name" value="CutA1"/>
    <property type="match status" value="1"/>
</dbReference>
<dbReference type="InterPro" id="IPR015867">
    <property type="entry name" value="N-reg_PII/ATP_PRibTrfase_C"/>
</dbReference>
<evidence type="ECO:0000313" key="2">
    <source>
        <dbReference type="EMBL" id="SEH02145.1"/>
    </source>
</evidence>
<dbReference type="Gene3D" id="3.30.70.120">
    <property type="match status" value="1"/>
</dbReference>
<dbReference type="EMBL" id="FNVT01000024">
    <property type="protein sequence ID" value="SEH02145.1"/>
    <property type="molecule type" value="Genomic_DNA"/>
</dbReference>
<dbReference type="GO" id="GO:0005507">
    <property type="term" value="F:copper ion binding"/>
    <property type="evidence" value="ECO:0007669"/>
    <property type="project" value="TreeGrafter"/>
</dbReference>
<sequence>MITALRLKGNWVVKGYMQVLTTVPSADEGVALARSIASERLAAGVQIIGPIRSLYWWQGSLRDGEEWQLVIKTRQPLLAALESHIKANHSYETPEIVAIEIVAGSAEYLDWISEETRRIDAS</sequence>
<dbReference type="InterPro" id="IPR011322">
    <property type="entry name" value="N-reg_PII-like_a/b"/>
</dbReference>
<dbReference type="PANTHER" id="PTHR23419">
    <property type="entry name" value="DIVALENT CATION TOLERANCE CUTA-RELATED"/>
    <property type="match status" value="1"/>
</dbReference>
<protein>
    <submittedName>
        <fullName evidence="2">Divalent cation tolerance protein</fullName>
    </submittedName>
</protein>
<gene>
    <name evidence="2" type="ORF">SAMN05444920_12480</name>
</gene>
<evidence type="ECO:0000313" key="3">
    <source>
        <dbReference type="Proteomes" id="UP000236732"/>
    </source>
</evidence>
<proteinExistence type="inferred from homology"/>
<dbReference type="InterPro" id="IPR004323">
    <property type="entry name" value="Ion_tolerance_CutA"/>
</dbReference>
<dbReference type="AlphaFoldDB" id="A0A1H6EYX6"/>